<dbReference type="OrthoDB" id="2931494at2759"/>
<dbReference type="Gene3D" id="6.10.140.2220">
    <property type="match status" value="1"/>
</dbReference>
<dbReference type="InterPro" id="IPR002893">
    <property type="entry name" value="Znf_MYND"/>
</dbReference>
<keyword evidence="7" id="KW-1185">Reference proteome</keyword>
<dbReference type="PROSITE" id="PS50865">
    <property type="entry name" value="ZF_MYND_2"/>
    <property type="match status" value="1"/>
</dbReference>
<gene>
    <name evidence="6" type="ORF">WOLCODRAFT_141442</name>
</gene>
<dbReference type="Proteomes" id="UP000218811">
    <property type="component" value="Unassembled WGS sequence"/>
</dbReference>
<keyword evidence="2 4" id="KW-0863">Zinc-finger</keyword>
<evidence type="ECO:0000256" key="2">
    <source>
        <dbReference type="ARBA" id="ARBA00022771"/>
    </source>
</evidence>
<evidence type="ECO:0000256" key="4">
    <source>
        <dbReference type="PROSITE-ProRule" id="PRU00134"/>
    </source>
</evidence>
<dbReference type="AlphaFoldDB" id="A0A2H3IU83"/>
<evidence type="ECO:0000313" key="6">
    <source>
        <dbReference type="EMBL" id="PCH32985.1"/>
    </source>
</evidence>
<evidence type="ECO:0000256" key="1">
    <source>
        <dbReference type="ARBA" id="ARBA00022723"/>
    </source>
</evidence>
<reference evidence="6 7" key="1">
    <citation type="journal article" date="2012" name="Science">
        <title>The Paleozoic origin of enzymatic lignin decomposition reconstructed from 31 fungal genomes.</title>
        <authorList>
            <person name="Floudas D."/>
            <person name="Binder M."/>
            <person name="Riley R."/>
            <person name="Barry K."/>
            <person name="Blanchette R.A."/>
            <person name="Henrissat B."/>
            <person name="Martinez A.T."/>
            <person name="Otillar R."/>
            <person name="Spatafora J.W."/>
            <person name="Yadav J.S."/>
            <person name="Aerts A."/>
            <person name="Benoit I."/>
            <person name="Boyd A."/>
            <person name="Carlson A."/>
            <person name="Copeland A."/>
            <person name="Coutinho P.M."/>
            <person name="de Vries R.P."/>
            <person name="Ferreira P."/>
            <person name="Findley K."/>
            <person name="Foster B."/>
            <person name="Gaskell J."/>
            <person name="Glotzer D."/>
            <person name="Gorecki P."/>
            <person name="Heitman J."/>
            <person name="Hesse C."/>
            <person name="Hori C."/>
            <person name="Igarashi K."/>
            <person name="Jurgens J.A."/>
            <person name="Kallen N."/>
            <person name="Kersten P."/>
            <person name="Kohler A."/>
            <person name="Kuees U."/>
            <person name="Kumar T.K.A."/>
            <person name="Kuo A."/>
            <person name="LaButti K."/>
            <person name="Larrondo L.F."/>
            <person name="Lindquist E."/>
            <person name="Ling A."/>
            <person name="Lombard V."/>
            <person name="Lucas S."/>
            <person name="Lundell T."/>
            <person name="Martin R."/>
            <person name="McLaughlin D.J."/>
            <person name="Morgenstern I."/>
            <person name="Morin E."/>
            <person name="Murat C."/>
            <person name="Nagy L.G."/>
            <person name="Nolan M."/>
            <person name="Ohm R.A."/>
            <person name="Patyshakuliyeva A."/>
            <person name="Rokas A."/>
            <person name="Ruiz-Duenas F.J."/>
            <person name="Sabat G."/>
            <person name="Salamov A."/>
            <person name="Samejima M."/>
            <person name="Schmutz J."/>
            <person name="Slot J.C."/>
            <person name="St John F."/>
            <person name="Stenlid J."/>
            <person name="Sun H."/>
            <person name="Sun S."/>
            <person name="Syed K."/>
            <person name="Tsang A."/>
            <person name="Wiebenga A."/>
            <person name="Young D."/>
            <person name="Pisabarro A."/>
            <person name="Eastwood D.C."/>
            <person name="Martin F."/>
            <person name="Cullen D."/>
            <person name="Grigoriev I.V."/>
            <person name="Hibbett D.S."/>
        </authorList>
    </citation>
    <scope>NUCLEOTIDE SEQUENCE [LARGE SCALE GENOMIC DNA]</scope>
    <source>
        <strain evidence="6 7">MD-104</strain>
    </source>
</reference>
<sequence>MTKSPELTDICNVSSCTLGTDPEAQKEYAILARTDQPQHPVLTALGGPEWFDSPKDTYKLQQRYRKRCTGCGLREMQKELLRCSGCERTYFCSKKCQRESWRSHKSGCERIREELNKIESVQQVDPLKAQQARDWMARSTMPNTTEAYINALGLHRDPSRAFTHIVLSRLEYIPSATVTDPRDRFQVVVCGVFRIVDVKKEIRALVGADPGEILRTNEGIRDDTTDAFDRDRVPLPLVSIEYGKGIPPRFSRHLIEFMALCGCEYNPEWRKLLNCTCPPGSLKLKSGAKDVEYDFSDSVVPLDL</sequence>
<dbReference type="EMBL" id="KB467831">
    <property type="protein sequence ID" value="PCH32985.1"/>
    <property type="molecule type" value="Genomic_DNA"/>
</dbReference>
<evidence type="ECO:0000256" key="3">
    <source>
        <dbReference type="ARBA" id="ARBA00022833"/>
    </source>
</evidence>
<dbReference type="SUPFAM" id="SSF144232">
    <property type="entry name" value="HIT/MYND zinc finger-like"/>
    <property type="match status" value="1"/>
</dbReference>
<feature type="domain" description="MYND-type" evidence="5">
    <location>
        <begin position="68"/>
        <end position="108"/>
    </location>
</feature>
<keyword evidence="1" id="KW-0479">Metal-binding</keyword>
<dbReference type="Pfam" id="PF01753">
    <property type="entry name" value="zf-MYND"/>
    <property type="match status" value="1"/>
</dbReference>
<evidence type="ECO:0000259" key="5">
    <source>
        <dbReference type="PROSITE" id="PS50865"/>
    </source>
</evidence>
<dbReference type="PROSITE" id="PS01360">
    <property type="entry name" value="ZF_MYND_1"/>
    <property type="match status" value="1"/>
</dbReference>
<protein>
    <recommendedName>
        <fullName evidence="5">MYND-type domain-containing protein</fullName>
    </recommendedName>
</protein>
<keyword evidence="3" id="KW-0862">Zinc</keyword>
<dbReference type="GO" id="GO:0008270">
    <property type="term" value="F:zinc ion binding"/>
    <property type="evidence" value="ECO:0007669"/>
    <property type="project" value="UniProtKB-KW"/>
</dbReference>
<accession>A0A2H3IU83</accession>
<name>A0A2H3IU83_WOLCO</name>
<dbReference type="STRING" id="742152.A0A2H3IU83"/>
<proteinExistence type="predicted"/>
<organism evidence="6 7">
    <name type="scientific">Wolfiporia cocos (strain MD-104)</name>
    <name type="common">Brown rot fungus</name>
    <dbReference type="NCBI Taxonomy" id="742152"/>
    <lineage>
        <taxon>Eukaryota</taxon>
        <taxon>Fungi</taxon>
        <taxon>Dikarya</taxon>
        <taxon>Basidiomycota</taxon>
        <taxon>Agaricomycotina</taxon>
        <taxon>Agaricomycetes</taxon>
        <taxon>Polyporales</taxon>
        <taxon>Phaeolaceae</taxon>
        <taxon>Wolfiporia</taxon>
    </lineage>
</organism>
<evidence type="ECO:0000313" key="7">
    <source>
        <dbReference type="Proteomes" id="UP000218811"/>
    </source>
</evidence>